<proteinExistence type="predicted"/>
<gene>
    <name evidence="2" type="ORF">AAHA92_04898</name>
</gene>
<sequence length="126" mass="13843">MATAAFHQAVVTPPSRCYFSTSCLDQENGIASIRSISKGVKLDITLTRRETYCSRRRRVAVTQASASHSTTVPDPVLSPSSGTPSDSYKKSSEAALILIRHGESMWDEKNLFTGSVDVPHSARREW</sequence>
<organism evidence="2 3">
    <name type="scientific">Salvia divinorum</name>
    <name type="common">Maria pastora</name>
    <name type="synonym">Diviner's sage</name>
    <dbReference type="NCBI Taxonomy" id="28513"/>
    <lineage>
        <taxon>Eukaryota</taxon>
        <taxon>Viridiplantae</taxon>
        <taxon>Streptophyta</taxon>
        <taxon>Embryophyta</taxon>
        <taxon>Tracheophyta</taxon>
        <taxon>Spermatophyta</taxon>
        <taxon>Magnoliopsida</taxon>
        <taxon>eudicotyledons</taxon>
        <taxon>Gunneridae</taxon>
        <taxon>Pentapetalae</taxon>
        <taxon>asterids</taxon>
        <taxon>lamiids</taxon>
        <taxon>Lamiales</taxon>
        <taxon>Lamiaceae</taxon>
        <taxon>Nepetoideae</taxon>
        <taxon>Mentheae</taxon>
        <taxon>Salviinae</taxon>
        <taxon>Salvia</taxon>
        <taxon>Salvia subgen. Calosphace</taxon>
    </lineage>
</organism>
<feature type="compositionally biased region" description="Polar residues" evidence="1">
    <location>
        <begin position="63"/>
        <end position="86"/>
    </location>
</feature>
<evidence type="ECO:0000256" key="1">
    <source>
        <dbReference type="SAM" id="MobiDB-lite"/>
    </source>
</evidence>
<protein>
    <submittedName>
        <fullName evidence="2">Phosphoglycerate mutase (2,3-diphosphoglycerate-dependent)</fullName>
        <ecNumber evidence="2">5.4.2.11</ecNumber>
    </submittedName>
</protein>
<dbReference type="SUPFAM" id="SSF53254">
    <property type="entry name" value="Phosphoglycerate mutase-like"/>
    <property type="match status" value="1"/>
</dbReference>
<evidence type="ECO:0000313" key="2">
    <source>
        <dbReference type="EMBL" id="KAL1562307.1"/>
    </source>
</evidence>
<dbReference type="AlphaFoldDB" id="A0ABD1I1N9"/>
<reference evidence="2 3" key="1">
    <citation type="submission" date="2024-06" db="EMBL/GenBank/DDBJ databases">
        <title>A chromosome level genome sequence of Diviner's sage (Salvia divinorum).</title>
        <authorList>
            <person name="Ford S.A."/>
            <person name="Ro D.-K."/>
            <person name="Ness R.W."/>
            <person name="Phillips M.A."/>
        </authorList>
    </citation>
    <scope>NUCLEOTIDE SEQUENCE [LARGE SCALE GENOMIC DNA]</scope>
    <source>
        <strain evidence="2">SAF-2024a</strain>
        <tissue evidence="2">Leaf</tissue>
    </source>
</reference>
<keyword evidence="2" id="KW-0413">Isomerase</keyword>
<dbReference type="Proteomes" id="UP001567538">
    <property type="component" value="Unassembled WGS sequence"/>
</dbReference>
<dbReference type="Gene3D" id="3.40.50.1240">
    <property type="entry name" value="Phosphoglycerate mutase-like"/>
    <property type="match status" value="1"/>
</dbReference>
<name>A0ABD1I1N9_SALDI</name>
<feature type="region of interest" description="Disordered" evidence="1">
    <location>
        <begin position="63"/>
        <end position="89"/>
    </location>
</feature>
<dbReference type="EMBL" id="JBEAFC010000003">
    <property type="protein sequence ID" value="KAL1562307.1"/>
    <property type="molecule type" value="Genomic_DNA"/>
</dbReference>
<evidence type="ECO:0000313" key="3">
    <source>
        <dbReference type="Proteomes" id="UP001567538"/>
    </source>
</evidence>
<dbReference type="EC" id="5.4.2.11" evidence="2"/>
<dbReference type="InterPro" id="IPR029033">
    <property type="entry name" value="His_PPase_superfam"/>
</dbReference>
<keyword evidence="3" id="KW-1185">Reference proteome</keyword>
<dbReference type="GO" id="GO:0004619">
    <property type="term" value="F:phosphoglycerate mutase activity"/>
    <property type="evidence" value="ECO:0007669"/>
    <property type="project" value="UniProtKB-EC"/>
</dbReference>
<comment type="caution">
    <text evidence="2">The sequence shown here is derived from an EMBL/GenBank/DDBJ whole genome shotgun (WGS) entry which is preliminary data.</text>
</comment>
<accession>A0ABD1I1N9</accession>